<dbReference type="InterPro" id="IPR015943">
    <property type="entry name" value="WD40/YVTN_repeat-like_dom_sf"/>
</dbReference>
<evidence type="ECO:0000256" key="3">
    <source>
        <dbReference type="SAM" id="MobiDB-lite"/>
    </source>
</evidence>
<feature type="transmembrane region" description="Helical" evidence="4">
    <location>
        <begin position="943"/>
        <end position="960"/>
    </location>
</feature>
<feature type="transmembrane region" description="Helical" evidence="4">
    <location>
        <begin position="912"/>
        <end position="931"/>
    </location>
</feature>
<reference evidence="5" key="1">
    <citation type="journal article" date="2023" name="bioRxiv">
        <title>Scaffold-level genome assemblies of two parasitoid biocontrol wasps reveal the parthenogenesis mechanism and an associated novel virus.</title>
        <authorList>
            <person name="Inwood S."/>
            <person name="Skelly J."/>
            <person name="Guhlin J."/>
            <person name="Harrop T."/>
            <person name="Goldson S."/>
            <person name="Dearden P."/>
        </authorList>
    </citation>
    <scope>NUCLEOTIDE SEQUENCE</scope>
    <source>
        <strain evidence="5">Irish</strain>
        <tissue evidence="5">Whole body</tissue>
    </source>
</reference>
<feature type="transmembrane region" description="Helical" evidence="4">
    <location>
        <begin position="884"/>
        <end position="906"/>
    </location>
</feature>
<feature type="region of interest" description="Disordered" evidence="3">
    <location>
        <begin position="1257"/>
        <end position="1301"/>
    </location>
</feature>
<dbReference type="Pfam" id="PF25228">
    <property type="entry name" value="Lips"/>
    <property type="match status" value="1"/>
</dbReference>
<accession>A0AA39KQE2</accession>
<dbReference type="PROSITE" id="PS00678">
    <property type="entry name" value="WD_REPEATS_1"/>
    <property type="match status" value="1"/>
</dbReference>
<dbReference type="Proteomes" id="UP001168990">
    <property type="component" value="Unassembled WGS sequence"/>
</dbReference>
<protein>
    <submittedName>
        <fullName evidence="5">Uncharacterized protein</fullName>
    </submittedName>
</protein>
<evidence type="ECO:0000313" key="6">
    <source>
        <dbReference type="Proteomes" id="UP001168990"/>
    </source>
</evidence>
<gene>
    <name evidence="5" type="ORF">PV328_010557</name>
</gene>
<keyword evidence="1" id="KW-0853">WD repeat</keyword>
<dbReference type="SMART" id="SM00320">
    <property type="entry name" value="WD40"/>
    <property type="match status" value="2"/>
</dbReference>
<evidence type="ECO:0000313" key="5">
    <source>
        <dbReference type="EMBL" id="KAK0169929.1"/>
    </source>
</evidence>
<keyword evidence="6" id="KW-1185">Reference proteome</keyword>
<feature type="compositionally biased region" description="Polar residues" evidence="3">
    <location>
        <begin position="1275"/>
        <end position="1285"/>
    </location>
</feature>
<proteinExistence type="predicted"/>
<organism evidence="5 6">
    <name type="scientific">Microctonus aethiopoides</name>
    <dbReference type="NCBI Taxonomy" id="144406"/>
    <lineage>
        <taxon>Eukaryota</taxon>
        <taxon>Metazoa</taxon>
        <taxon>Ecdysozoa</taxon>
        <taxon>Arthropoda</taxon>
        <taxon>Hexapoda</taxon>
        <taxon>Insecta</taxon>
        <taxon>Pterygota</taxon>
        <taxon>Neoptera</taxon>
        <taxon>Endopterygota</taxon>
        <taxon>Hymenoptera</taxon>
        <taxon>Apocrita</taxon>
        <taxon>Ichneumonoidea</taxon>
        <taxon>Braconidae</taxon>
        <taxon>Euphorinae</taxon>
        <taxon>Microctonus</taxon>
    </lineage>
</organism>
<evidence type="ECO:0000256" key="1">
    <source>
        <dbReference type="ARBA" id="ARBA00022574"/>
    </source>
</evidence>
<evidence type="ECO:0000256" key="2">
    <source>
        <dbReference type="ARBA" id="ARBA00022737"/>
    </source>
</evidence>
<dbReference type="PANTHER" id="PTHR37686:SF1">
    <property type="entry name" value="LD36006P"/>
    <property type="match status" value="1"/>
</dbReference>
<dbReference type="EMBL" id="JAQQBS010000004">
    <property type="protein sequence ID" value="KAK0169929.1"/>
    <property type="molecule type" value="Genomic_DNA"/>
</dbReference>
<dbReference type="InterPro" id="IPR057435">
    <property type="entry name" value="Lips"/>
</dbReference>
<feature type="region of interest" description="Disordered" evidence="3">
    <location>
        <begin position="1382"/>
        <end position="1413"/>
    </location>
</feature>
<evidence type="ECO:0000256" key="4">
    <source>
        <dbReference type="SAM" id="Phobius"/>
    </source>
</evidence>
<keyword evidence="4" id="KW-0812">Transmembrane</keyword>
<feature type="transmembrane region" description="Helical" evidence="4">
    <location>
        <begin position="966"/>
        <end position="990"/>
    </location>
</feature>
<name>A0AA39KQE2_9HYME</name>
<dbReference type="SUPFAM" id="SSF50978">
    <property type="entry name" value="WD40 repeat-like"/>
    <property type="match status" value="1"/>
</dbReference>
<sequence length="1467" mass="167021">MFTTLETFDTKFSADSVEWCPIDGFNDLFVCGTYELTKEKEELLQQQKRLGKIFLFRIISPGKLQLLQEINVPAVLDMKWAHVKCQKMIFLGVVNSIGYLQIYQLLTNENENKIELIMEKKLRKAEEEILALSLDWSTGKFPNCDKDGDVEEAKIIVSDSKGWITLFNLKSTDLNIVESKRVHDFEAWIAAFNYWDPNTIYSGGDDCKFKIFDARMGLQSAGCCKHHGAGVTSLHSNAFEEFSLASGSYDEILRLWDTRNFRCPISETNLGGGIWRLKWDPFYGKYLFAACMYGGFRLVDCKKKECPEVIGEYNEHESIAYGCDCLHKDKYGKPKKLNATQLESIRRCGEFEVDSINFAGQTHRWRLSGLLQRGRDRRRETLLKDLALATRFLVVTAKARIISHCFSVSQSLKALLTGLLRLLDIIIGVPSLQAQNLDGKIREERCRYLVAELVCRSEYEDSLELLCGFVRKQLRRATMEKFEVERESSQLLPVPVPFVFGTPSGTAVDLRLFSRDIIRKALPTLVSILERETRGWFLHFRERLISELRAQKKPDEEIEQQVNEAVMREYLQRVYTSILSHPDILALGDGIAQLLVQQAQSVVLMHRAVENVQRKLTQTKESLRIQMENEHPVLSRIGPWIRDRMREAEANFIDECEWSAHEEALSLCSLQNLQQTVYFLNRDLTFMREREPVLLKELGKVKTPTRNFQWPTQIWLPRNWIVRRSFQGMSEIIPTVLSNTPTSITTPRADPSQAVFLVEREIVHTTTTRWPMWRWINYIARTWCWTWNAMFLFGVAVPWCSRVSLRALLLVEPFTPDLELSQLNGTLFPRKSSQTPTLCSRLIALWRHISKSRTHFETEPDTGFIGKGLTRHINRLWNYGFKGLLGTLGILFVFPIICIVASFSSLVIALSAFLWMPLVTLALHAFMALVMDLDTPELSRNQYLVVLEALAWNIGVQGCLQPIAALIVAIIICPIISFLILTIAVIRYWIRVMWDTAMFHLVIKNRGRVPASDSFVVKRIAGPGLASDYYYQIKPEQALAAFEAKLELDELLAFQQETERLITQPQRDFTQFVEACFSPFATSLSKTRDPYKSLEKEARDLVSALHEKLDRRRKDLQTGLGVAIRSKIKLTTFDLKIVIQQAALMLERLYPTHVFARLIGSEDDFWENKGLGIGDWAGLAGLMYADIFSLDFLQPLDDTDTKFKLEPHPGVDLTRYTDMVHSTELGGVNGPDLLGAIYAPRGNIQVHSPYLEVSAFNPRAKQPSNSRKSDKRCDTTTNGLLTSSGHSRRRTIGGTSTSDGRWQPWKREMRPYSAEKLLIPLPIPHPARIAVTIHNRDSEDPILLDSELCQNILRAIEESPGEMAIESINRYRGGCGDSSFDSVASQSSMSLDTGLDKDNDMDETVDNGGDKEGETYHWTLSNWGGGGGITRRRQNSGSIKVDLASPEDVTLDTDTTRVMFSTYGTTV</sequence>
<reference evidence="5" key="2">
    <citation type="submission" date="2023-03" db="EMBL/GenBank/DDBJ databases">
        <authorList>
            <person name="Inwood S.N."/>
            <person name="Skelly J.G."/>
            <person name="Guhlin J."/>
            <person name="Harrop T.W.R."/>
            <person name="Goldson S.G."/>
            <person name="Dearden P.K."/>
        </authorList>
    </citation>
    <scope>NUCLEOTIDE SEQUENCE</scope>
    <source>
        <strain evidence="5">Irish</strain>
        <tissue evidence="5">Whole body</tissue>
    </source>
</reference>
<keyword evidence="4" id="KW-1133">Transmembrane helix</keyword>
<dbReference type="Gene3D" id="2.130.10.10">
    <property type="entry name" value="YVTN repeat-like/Quinoprotein amine dehydrogenase"/>
    <property type="match status" value="1"/>
</dbReference>
<dbReference type="InterPro" id="IPR019775">
    <property type="entry name" value="WD40_repeat_CS"/>
</dbReference>
<dbReference type="InterPro" id="IPR001680">
    <property type="entry name" value="WD40_rpt"/>
</dbReference>
<dbReference type="PANTHER" id="PTHR37686">
    <property type="entry name" value="LD36006P"/>
    <property type="match status" value="1"/>
</dbReference>
<dbReference type="InterPro" id="IPR036322">
    <property type="entry name" value="WD40_repeat_dom_sf"/>
</dbReference>
<keyword evidence="2" id="KW-0677">Repeat</keyword>
<keyword evidence="4" id="KW-0472">Membrane</keyword>
<comment type="caution">
    <text evidence="5">The sequence shown here is derived from an EMBL/GenBank/DDBJ whole genome shotgun (WGS) entry which is preliminary data.</text>
</comment>